<reference evidence="7" key="1">
    <citation type="submission" date="2016-10" db="EMBL/GenBank/DDBJ databases">
        <authorList>
            <person name="Beylefeld A."/>
            <person name="Abolnik C."/>
        </authorList>
    </citation>
    <scope>NUCLEOTIDE SEQUENCE [LARGE SCALE GENOMIC DNA]</scope>
    <source>
        <strain evidence="7">B359_6</strain>
    </source>
</reference>
<feature type="binding site" evidence="4">
    <location>
        <begin position="138"/>
        <end position="143"/>
    </location>
    <ligand>
        <name>GTP</name>
        <dbReference type="ChEBI" id="CHEBI:37565"/>
    </ligand>
</feature>
<dbReference type="Gene3D" id="3.40.50.300">
    <property type="entry name" value="P-loop containing nucleotide triphosphate hydrolases"/>
    <property type="match status" value="1"/>
</dbReference>
<dbReference type="InterPro" id="IPR023179">
    <property type="entry name" value="GTP-bd_ortho_bundle_sf"/>
</dbReference>
<dbReference type="RefSeq" id="WP_073372582.1">
    <property type="nucleotide sequence ID" value="NZ_CP017813.1"/>
</dbReference>
<dbReference type="OrthoDB" id="9779790at2"/>
<dbReference type="EMBL" id="CP017813">
    <property type="protein sequence ID" value="APJ38578.1"/>
    <property type="molecule type" value="Genomic_DNA"/>
</dbReference>
<keyword evidence="7" id="KW-1185">Reference proteome</keyword>
<dbReference type="InterPro" id="IPR006073">
    <property type="entry name" value="GTP-bd"/>
</dbReference>
<evidence type="ECO:0000256" key="1">
    <source>
        <dbReference type="ARBA" id="ARBA00022741"/>
    </source>
</evidence>
<dbReference type="NCBIfam" id="TIGR03596">
    <property type="entry name" value="GTPase_YlqF"/>
    <property type="match status" value="1"/>
</dbReference>
<keyword evidence="1 3" id="KW-0547">Nucleotide-binding</keyword>
<dbReference type="InterPro" id="IPR027417">
    <property type="entry name" value="P-loop_NTPase"/>
</dbReference>
<proteinExistence type="inferred from homology"/>
<dbReference type="STRING" id="48003.BLA55_02840"/>
<organism evidence="6 7">
    <name type="scientific">Mycoplasmopsis pullorum</name>
    <dbReference type="NCBI Taxonomy" id="48003"/>
    <lineage>
        <taxon>Bacteria</taxon>
        <taxon>Bacillati</taxon>
        <taxon>Mycoplasmatota</taxon>
        <taxon>Mycoplasmoidales</taxon>
        <taxon>Metamycoplasmataceae</taxon>
        <taxon>Mycoplasmopsis</taxon>
    </lineage>
</organism>
<feature type="domain" description="G" evidence="5">
    <location>
        <begin position="131"/>
        <end position="197"/>
    </location>
</feature>
<dbReference type="InterPro" id="IPR019991">
    <property type="entry name" value="GTP-bd_ribosome_bgen"/>
</dbReference>
<evidence type="ECO:0000313" key="7">
    <source>
        <dbReference type="Proteomes" id="UP000184322"/>
    </source>
</evidence>
<comment type="subcellular location">
    <subcellularLocation>
        <location evidence="3">Cytoplasm</location>
    </subcellularLocation>
</comment>
<accession>A0A1L4FSJ3</accession>
<evidence type="ECO:0000259" key="5">
    <source>
        <dbReference type="Pfam" id="PF01926"/>
    </source>
</evidence>
<gene>
    <name evidence="6" type="ORF">BLA55_02840</name>
</gene>
<dbReference type="GO" id="GO:0005525">
    <property type="term" value="F:GTP binding"/>
    <property type="evidence" value="ECO:0007669"/>
    <property type="project" value="UniProtKB-KW"/>
</dbReference>
<dbReference type="AlphaFoldDB" id="A0A1L4FSJ3"/>
<feature type="binding site" evidence="4">
    <location>
        <position position="181"/>
    </location>
    <ligand>
        <name>GTP</name>
        <dbReference type="ChEBI" id="CHEBI:37565"/>
    </ligand>
</feature>
<evidence type="ECO:0000256" key="3">
    <source>
        <dbReference type="PIRNR" id="PIRNR006230"/>
    </source>
</evidence>
<dbReference type="InterPro" id="IPR016478">
    <property type="entry name" value="GTPase_MTG1"/>
</dbReference>
<evidence type="ECO:0000256" key="4">
    <source>
        <dbReference type="PIRSR" id="PIRSR006230-1"/>
    </source>
</evidence>
<dbReference type="PANTHER" id="PTHR45782">
    <property type="entry name" value="MITOCHONDRIAL RIBOSOME-ASSOCIATED GTPASE 1"/>
    <property type="match status" value="1"/>
</dbReference>
<dbReference type="KEGG" id="mpul:BLA55_02840"/>
<dbReference type="GO" id="GO:0005737">
    <property type="term" value="C:cytoplasm"/>
    <property type="evidence" value="ECO:0007669"/>
    <property type="project" value="UniProtKB-SubCell"/>
</dbReference>
<dbReference type="PANTHER" id="PTHR45782:SF4">
    <property type="entry name" value="MITOCHONDRIAL RIBOSOME-ASSOCIATED GTPASE 1"/>
    <property type="match status" value="1"/>
</dbReference>
<dbReference type="Pfam" id="PF01926">
    <property type="entry name" value="MMR_HSR1"/>
    <property type="match status" value="1"/>
</dbReference>
<keyword evidence="2 3" id="KW-0342">GTP-binding</keyword>
<comment type="similarity">
    <text evidence="3">Belongs to the TRAFAC class YlqF/YawG GTPase family. MTG1 subfamily.</text>
</comment>
<protein>
    <recommendedName>
        <fullName evidence="3">Ribosome biogenesis GTPase A</fullName>
    </recommendedName>
</protein>
<comment type="function">
    <text evidence="3">Required for a late step of 50S ribosomal subunit assembly. Has GTPase activity.</text>
</comment>
<dbReference type="GO" id="GO:0003924">
    <property type="term" value="F:GTPase activity"/>
    <property type="evidence" value="ECO:0007669"/>
    <property type="project" value="TreeGrafter"/>
</dbReference>
<dbReference type="PIRSF" id="PIRSF006230">
    <property type="entry name" value="MG442"/>
    <property type="match status" value="1"/>
</dbReference>
<dbReference type="CDD" id="cd01856">
    <property type="entry name" value="YlqF"/>
    <property type="match status" value="1"/>
</dbReference>
<dbReference type="GO" id="GO:0006412">
    <property type="term" value="P:translation"/>
    <property type="evidence" value="ECO:0007669"/>
    <property type="project" value="TreeGrafter"/>
</dbReference>
<evidence type="ECO:0000313" key="6">
    <source>
        <dbReference type="EMBL" id="APJ38578.1"/>
    </source>
</evidence>
<evidence type="ECO:0000256" key="2">
    <source>
        <dbReference type="ARBA" id="ARBA00023134"/>
    </source>
</evidence>
<name>A0A1L4FSJ3_9BACT</name>
<dbReference type="SUPFAM" id="SSF52540">
    <property type="entry name" value="P-loop containing nucleoside triphosphate hydrolases"/>
    <property type="match status" value="1"/>
</dbReference>
<keyword evidence="3" id="KW-0963">Cytoplasm</keyword>
<dbReference type="Proteomes" id="UP000184322">
    <property type="component" value="Chromosome"/>
</dbReference>
<dbReference type="Gene3D" id="1.10.1580.10">
    <property type="match status" value="1"/>
</dbReference>
<sequence length="284" mass="32515">MSIKLDENYENLINWYPGHMAKGMRDIKEKADLCDLFIVVLDARCPISSYNENFDEIAPHKPRLFIITKSDLMDINKKDLITARFGNSNVLWVDLRKGSSRKKILDKITKIMKPKIDADKKKGLMNPRIKCFVVGVPNAGKSSLINLMSGNGKLKVANFPGVTKSLQWVNNGNHWFLDTPGILLPKFDDQQIGIKLCAIGSVKSEIFPLNFLASAEYKLLCDYYPNLIENLGLKVCEDDLAILNEFYNLAEIKNFRNSKNKLDLEKTYKWFIEWVKNLKAVTYD</sequence>